<dbReference type="Proteomes" id="UP000242877">
    <property type="component" value="Unassembled WGS sequence"/>
</dbReference>
<accession>A0A167VCN7</accession>
<evidence type="ECO:0000256" key="4">
    <source>
        <dbReference type="ARBA" id="ARBA00022490"/>
    </source>
</evidence>
<dbReference type="GO" id="GO:2000220">
    <property type="term" value="P:regulation of pseudohyphal growth"/>
    <property type="evidence" value="ECO:0007669"/>
    <property type="project" value="EnsemblFungi"/>
</dbReference>
<evidence type="ECO:0000256" key="7">
    <source>
        <dbReference type="ARBA" id="ARBA00023242"/>
    </source>
</evidence>
<evidence type="ECO:0000256" key="2">
    <source>
        <dbReference type="ARBA" id="ARBA00004496"/>
    </source>
</evidence>
<keyword evidence="3" id="KW-0813">Transport</keyword>
<keyword evidence="4" id="KW-0963">Cytoplasm</keyword>
<dbReference type="SMART" id="SM00913">
    <property type="entry name" value="IBN_N"/>
    <property type="match status" value="1"/>
</dbReference>
<evidence type="ECO:0000256" key="8">
    <source>
        <dbReference type="PROSITE-ProRule" id="PRU00103"/>
    </source>
</evidence>
<dbReference type="InterPro" id="IPR021133">
    <property type="entry name" value="HEAT_type_2"/>
</dbReference>
<evidence type="ECO:0000256" key="5">
    <source>
        <dbReference type="ARBA" id="ARBA00022737"/>
    </source>
</evidence>
<dbReference type="Gene3D" id="1.25.10.10">
    <property type="entry name" value="Leucine-rich Repeat Variant"/>
    <property type="match status" value="1"/>
</dbReference>
<dbReference type="GO" id="GO:0005737">
    <property type="term" value="C:cytoplasm"/>
    <property type="evidence" value="ECO:0007669"/>
    <property type="project" value="UniProtKB-SubCell"/>
</dbReference>
<evidence type="ECO:0000259" key="9">
    <source>
        <dbReference type="PROSITE" id="PS50166"/>
    </source>
</evidence>
<dbReference type="InterPro" id="IPR057672">
    <property type="entry name" value="TPR_IPO4/5"/>
</dbReference>
<dbReference type="VEuPathDB" id="FungiDB:AAP_05725"/>
<gene>
    <name evidence="10" type="ORF">AAP_05725</name>
</gene>
<reference evidence="10 11" key="1">
    <citation type="journal article" date="2016" name="Genome Biol. Evol.">
        <title>Divergent and convergent evolution of fungal pathogenicity.</title>
        <authorList>
            <person name="Shang Y."/>
            <person name="Xiao G."/>
            <person name="Zheng P."/>
            <person name="Cen K."/>
            <person name="Zhan S."/>
            <person name="Wang C."/>
        </authorList>
    </citation>
    <scope>NUCLEOTIDE SEQUENCE [LARGE SCALE GENOMIC DNA]</scope>
    <source>
        <strain evidence="10 11">ARSEF 7405</strain>
    </source>
</reference>
<comment type="caution">
    <text evidence="10">The sequence shown here is derived from an EMBL/GenBank/DDBJ whole genome shotgun (WGS) entry which is preliminary data.</text>
</comment>
<dbReference type="GO" id="GO:0008139">
    <property type="term" value="F:nuclear localization sequence binding"/>
    <property type="evidence" value="ECO:0007669"/>
    <property type="project" value="EnsemblFungi"/>
</dbReference>
<sequence length="1093" mass="121540">MDTQKFLQQLRIVINPTQGSVKDATATLQKEFYPHPESALFLIQIITSNEEAPLRQLAAVECRTVMQKHWEKLPEAQKPAIREQLLRATLNEPEHLVRNSLARIISTIARIDLEDGQWAELPSILVQAANSSRAEERAVGIYILYAILDTLGEGFQDKFVDLIRLLGNTIQDPESQEVRINSLLALGNLAMHLDSDEDEAPVRVFQSIVPSMVHVLKEAITHNDEAKVMQSFEVFQTLINCDPLLLKTSFKDLLLLMKDIAVNTDLAEDTRTQAISFLMQAVRYRKLKIQAMQIGSAITLAALQITTELDDESPDDDEITPARSALGLLEMLSTNLPPNQVVVPLLQACGQYFTNPDPNYRRAAIMSLGMCVEGAPDFISTQMNEIFPVVLQMLKDPETKVRGATLHGVARLAEAVTEDVSDHQRELMPLLIQNLSAAMQEYKGEEEGPIVDFMNAAVVAIDATVSCMDESDIVPYQDDLIPVLHKLFEHPSLKIKGITAGCIGSIAASAGSAFLPYFDRSMHLMQDYVTIKSSQDELELRANIIDAMGEMSASAGPENFKNYVQPLMRATEEGLHLDHSRLKETTYLFWGSMSKVYGEDFTPFLDGIVKGLFECLEQDEIETDVSVGDEAKNLIGQEVTIGGRKLRVTSGDGEDDIHVSGAGFDDDDSDEEVDWEDLTTVTPVSLEKEVAVEVIADIITHTKKAYLPYFEKTIEHILPLAEHPYEGVRRSMIGTLHRSYATLWHIAEESGQMEKWEPGKPLVEPPTEVKKLTEIVMTATLKMWTDEDDPSVVADVNRNVAENLRYCGPFILSGNQTLDNMIALISAIVTKKHPCQFAADMEGDEELEQTSEFDWVVIDTALDVVSGLATALGAEFVQVWHVFEKIVLRFASSGESLERATAVGVLAEVITGMGAAVSPFTGKFMTVLLRRLSDEDPQTKSNAAYAIGRLIEKTEADQEVMREYPTILEKLERCLAIPQARLPDNASGCLARMILKHKDLVPIPDVLPALLTVLPLQSDMQENDPVYRMICQLYKWQDPTVQSLTPQLITVFSAVLSGPEDALEDERRAELIELVKWLNSMQPGIAAWIDQIA</sequence>
<evidence type="ECO:0000256" key="1">
    <source>
        <dbReference type="ARBA" id="ARBA00004123"/>
    </source>
</evidence>
<dbReference type="InterPro" id="IPR058584">
    <property type="entry name" value="IMB1_TNPO1-like_TPR"/>
</dbReference>
<feature type="repeat" description="HEAT" evidence="8">
    <location>
        <begin position="386"/>
        <end position="424"/>
    </location>
</feature>
<name>A0A167VCN7_9EURO</name>
<keyword evidence="7" id="KW-0539">Nucleus</keyword>
<dbReference type="PANTHER" id="PTHR10527">
    <property type="entry name" value="IMPORTIN BETA"/>
    <property type="match status" value="1"/>
</dbReference>
<dbReference type="PROSITE" id="PS50077">
    <property type="entry name" value="HEAT_REPEAT"/>
    <property type="match status" value="1"/>
</dbReference>
<evidence type="ECO:0000256" key="3">
    <source>
        <dbReference type="ARBA" id="ARBA00022448"/>
    </source>
</evidence>
<dbReference type="InterPro" id="IPR040122">
    <property type="entry name" value="Importin_beta"/>
</dbReference>
<dbReference type="InterPro" id="IPR016024">
    <property type="entry name" value="ARM-type_fold"/>
</dbReference>
<dbReference type="GO" id="GO:0031267">
    <property type="term" value="F:small GTPase binding"/>
    <property type="evidence" value="ECO:0007669"/>
    <property type="project" value="InterPro"/>
</dbReference>
<dbReference type="GO" id="GO:0061608">
    <property type="term" value="F:nuclear import signal receptor activity"/>
    <property type="evidence" value="ECO:0007669"/>
    <property type="project" value="EnsemblFungi"/>
</dbReference>
<dbReference type="EMBL" id="AZGZ01000035">
    <property type="protein sequence ID" value="KZZ87344.1"/>
    <property type="molecule type" value="Genomic_DNA"/>
</dbReference>
<proteinExistence type="predicted"/>
<feature type="domain" description="Importin N-terminal" evidence="9">
    <location>
        <begin position="24"/>
        <end position="91"/>
    </location>
</feature>
<dbReference type="OrthoDB" id="7862313at2759"/>
<dbReference type="InterPro" id="IPR001494">
    <property type="entry name" value="Importin-beta_N"/>
</dbReference>
<dbReference type="Pfam" id="PF13513">
    <property type="entry name" value="HEAT_EZ"/>
    <property type="match status" value="1"/>
</dbReference>
<keyword evidence="5" id="KW-0677">Repeat</keyword>
<dbReference type="Pfam" id="PF03810">
    <property type="entry name" value="IBN_N"/>
    <property type="match status" value="1"/>
</dbReference>
<dbReference type="InterPro" id="IPR011989">
    <property type="entry name" value="ARM-like"/>
</dbReference>
<dbReference type="Pfam" id="PF25780">
    <property type="entry name" value="TPR_IPO5"/>
    <property type="match status" value="1"/>
</dbReference>
<keyword evidence="6" id="KW-0653">Protein transport</keyword>
<dbReference type="Pfam" id="PF25574">
    <property type="entry name" value="TPR_IMB1"/>
    <property type="match status" value="2"/>
</dbReference>
<organism evidence="10 11">
    <name type="scientific">Ascosphaera apis ARSEF 7405</name>
    <dbReference type="NCBI Taxonomy" id="392613"/>
    <lineage>
        <taxon>Eukaryota</taxon>
        <taxon>Fungi</taxon>
        <taxon>Dikarya</taxon>
        <taxon>Ascomycota</taxon>
        <taxon>Pezizomycotina</taxon>
        <taxon>Eurotiomycetes</taxon>
        <taxon>Eurotiomycetidae</taxon>
        <taxon>Onygenales</taxon>
        <taxon>Ascosphaeraceae</taxon>
        <taxon>Ascosphaera</taxon>
    </lineage>
</organism>
<dbReference type="GO" id="GO:0006607">
    <property type="term" value="P:NLS-bearing protein import into nucleus"/>
    <property type="evidence" value="ECO:0007669"/>
    <property type="project" value="EnsemblFungi"/>
</dbReference>
<evidence type="ECO:0000313" key="11">
    <source>
        <dbReference type="Proteomes" id="UP000242877"/>
    </source>
</evidence>
<dbReference type="PROSITE" id="PS50166">
    <property type="entry name" value="IMPORTIN_B_NT"/>
    <property type="match status" value="1"/>
</dbReference>
<evidence type="ECO:0000313" key="10">
    <source>
        <dbReference type="EMBL" id="KZZ87344.1"/>
    </source>
</evidence>
<dbReference type="SUPFAM" id="SSF48371">
    <property type="entry name" value="ARM repeat"/>
    <property type="match status" value="2"/>
</dbReference>
<protein>
    <submittedName>
        <fullName evidence="10">Importin beta-4 subunit</fullName>
    </submittedName>
</protein>
<dbReference type="AlphaFoldDB" id="A0A167VCN7"/>
<keyword evidence="11" id="KW-1185">Reference proteome</keyword>
<comment type="subcellular location">
    <subcellularLocation>
        <location evidence="2">Cytoplasm</location>
    </subcellularLocation>
    <subcellularLocation>
        <location evidence="1">Nucleus</location>
    </subcellularLocation>
</comment>
<evidence type="ECO:0000256" key="6">
    <source>
        <dbReference type="ARBA" id="ARBA00022927"/>
    </source>
</evidence>
<dbReference type="GO" id="GO:0034399">
    <property type="term" value="C:nuclear periphery"/>
    <property type="evidence" value="ECO:0007669"/>
    <property type="project" value="EnsemblFungi"/>
</dbReference>